<accession>A0A9B0HGT7</accession>
<evidence type="ECO:0000313" key="1">
    <source>
        <dbReference type="Proteomes" id="UP000245340"/>
    </source>
</evidence>
<keyword evidence="1" id="KW-1185">Reference proteome</keyword>
<dbReference type="Proteomes" id="UP000245340">
    <property type="component" value="Unplaced"/>
</dbReference>
<proteinExistence type="predicted"/>
<evidence type="ECO:0000313" key="2">
    <source>
        <dbReference type="RefSeq" id="XP_004417478.1"/>
    </source>
</evidence>
<protein>
    <submittedName>
        <fullName evidence="2">Uncharacterized protein LOC101378153</fullName>
    </submittedName>
</protein>
<dbReference type="AlphaFoldDB" id="A0A9B0HGT7"/>
<dbReference type="RefSeq" id="XP_004417478.1">
    <property type="nucleotide sequence ID" value="XM_004417421.1"/>
</dbReference>
<gene>
    <name evidence="2" type="primary">LOC101378153</name>
</gene>
<organism evidence="1 2">
    <name type="scientific">Odobenus rosmarus divergens</name>
    <name type="common">Pacific walrus</name>
    <dbReference type="NCBI Taxonomy" id="9708"/>
    <lineage>
        <taxon>Eukaryota</taxon>
        <taxon>Metazoa</taxon>
        <taxon>Chordata</taxon>
        <taxon>Craniata</taxon>
        <taxon>Vertebrata</taxon>
        <taxon>Euteleostomi</taxon>
        <taxon>Mammalia</taxon>
        <taxon>Eutheria</taxon>
        <taxon>Laurasiatheria</taxon>
        <taxon>Carnivora</taxon>
        <taxon>Caniformia</taxon>
        <taxon>Pinnipedia</taxon>
        <taxon>Odobenidae</taxon>
        <taxon>Odobenus</taxon>
    </lineage>
</organism>
<name>A0A9B0HGT7_ODORO</name>
<reference evidence="2" key="1">
    <citation type="submission" date="2025-08" db="UniProtKB">
        <authorList>
            <consortium name="RefSeq"/>
        </authorList>
    </citation>
    <scope>IDENTIFICATION</scope>
</reference>
<sequence>MLPADLFFATGMSTSDHEFYWKQLVFSIVITGVLACVPQSSLDTHSTLPQWTQRLHLECFDWWSACLASTPCSVLWNSCVPLCSRFPAATGKGKNILTVYIQTHTVSIMKLWTPQLMAFLCMELLSVLGVMKEKYSWDEMFIEECWGEPSVIECTKKCSRALKCTNKNYTCCWTYCGNICWKNKGVWGMAKHWEDACRVRLCEEAPSQSSCRACSHRPPVSDDVCATG</sequence>